<dbReference type="OrthoDB" id="3288227at2"/>
<dbReference type="InterPro" id="IPR009057">
    <property type="entry name" value="Homeodomain-like_sf"/>
</dbReference>
<keyword evidence="8" id="KW-1185">Reference proteome</keyword>
<feature type="domain" description="HTH tetR-type" evidence="6">
    <location>
        <begin position="8"/>
        <end position="68"/>
    </location>
</feature>
<dbReference type="AlphaFoldDB" id="A0A4Q7JE68"/>
<dbReference type="Pfam" id="PF13977">
    <property type="entry name" value="TetR_C_6"/>
    <property type="match status" value="1"/>
</dbReference>
<evidence type="ECO:0000313" key="7">
    <source>
        <dbReference type="EMBL" id="RZQ65356.1"/>
    </source>
</evidence>
<evidence type="ECO:0000256" key="5">
    <source>
        <dbReference type="PROSITE-ProRule" id="PRU00335"/>
    </source>
</evidence>
<evidence type="ECO:0000256" key="1">
    <source>
        <dbReference type="ARBA" id="ARBA00022491"/>
    </source>
</evidence>
<sequence>MVRTADAETRRMQVADALLRVVARDGLAGAKLVNVADEAGVSVGLVQSYFRSKTDLLRFAVEALLDRTERRVDDVRSVRPLREALRQLAELLLPLDDDRRDEAAVWLAFLPVTLTDPEMAAMHRAAIDRQLAGVDRAFAASRTLGELTRKVDPALEAMALTAFLDGLSNYMVTMPHVFDAESARRMLRTYLDRIFEGDE</sequence>
<reference evidence="7 8" key="1">
    <citation type="submission" date="2019-02" db="EMBL/GenBank/DDBJ databases">
        <title>Draft genome sequence of Amycolatopsis sp. 8-3EHSu isolated from roots of Suaeda maritima.</title>
        <authorList>
            <person name="Duangmal K."/>
            <person name="Chantavorakit T."/>
        </authorList>
    </citation>
    <scope>NUCLEOTIDE SEQUENCE [LARGE SCALE GENOMIC DNA]</scope>
    <source>
        <strain evidence="7 8">8-3EHSu</strain>
    </source>
</reference>
<keyword evidence="1" id="KW-0678">Repressor</keyword>
<dbReference type="SUPFAM" id="SSF46689">
    <property type="entry name" value="Homeodomain-like"/>
    <property type="match status" value="1"/>
</dbReference>
<evidence type="ECO:0000256" key="3">
    <source>
        <dbReference type="ARBA" id="ARBA00023125"/>
    </source>
</evidence>
<dbReference type="InterPro" id="IPR001647">
    <property type="entry name" value="HTH_TetR"/>
</dbReference>
<dbReference type="GO" id="GO:0003700">
    <property type="term" value="F:DNA-binding transcription factor activity"/>
    <property type="evidence" value="ECO:0007669"/>
    <property type="project" value="TreeGrafter"/>
</dbReference>
<dbReference type="InterPro" id="IPR039538">
    <property type="entry name" value="BetI_C"/>
</dbReference>
<evidence type="ECO:0000313" key="8">
    <source>
        <dbReference type="Proteomes" id="UP000292003"/>
    </source>
</evidence>
<keyword evidence="3 5" id="KW-0238">DNA-binding</keyword>
<dbReference type="Proteomes" id="UP000292003">
    <property type="component" value="Unassembled WGS sequence"/>
</dbReference>
<feature type="DNA-binding region" description="H-T-H motif" evidence="5">
    <location>
        <begin position="31"/>
        <end position="50"/>
    </location>
</feature>
<dbReference type="GO" id="GO:0000976">
    <property type="term" value="F:transcription cis-regulatory region binding"/>
    <property type="evidence" value="ECO:0007669"/>
    <property type="project" value="TreeGrafter"/>
</dbReference>
<keyword evidence="2" id="KW-0805">Transcription regulation</keyword>
<gene>
    <name evidence="7" type="ORF">EWH70_05625</name>
</gene>
<dbReference type="PROSITE" id="PS50977">
    <property type="entry name" value="HTH_TETR_2"/>
    <property type="match status" value="1"/>
</dbReference>
<organism evidence="7 8">
    <name type="scientific">Amycolatopsis suaedae</name>
    <dbReference type="NCBI Taxonomy" id="2510978"/>
    <lineage>
        <taxon>Bacteria</taxon>
        <taxon>Bacillati</taxon>
        <taxon>Actinomycetota</taxon>
        <taxon>Actinomycetes</taxon>
        <taxon>Pseudonocardiales</taxon>
        <taxon>Pseudonocardiaceae</taxon>
        <taxon>Amycolatopsis</taxon>
    </lineage>
</organism>
<dbReference type="PANTHER" id="PTHR30055:SF234">
    <property type="entry name" value="HTH-TYPE TRANSCRIPTIONAL REGULATOR BETI"/>
    <property type="match status" value="1"/>
</dbReference>
<accession>A0A4Q7JE68</accession>
<dbReference type="Pfam" id="PF00440">
    <property type="entry name" value="TetR_N"/>
    <property type="match status" value="1"/>
</dbReference>
<dbReference type="EMBL" id="SFCC01000002">
    <property type="protein sequence ID" value="RZQ65356.1"/>
    <property type="molecule type" value="Genomic_DNA"/>
</dbReference>
<evidence type="ECO:0000259" key="6">
    <source>
        <dbReference type="PROSITE" id="PS50977"/>
    </source>
</evidence>
<evidence type="ECO:0000256" key="4">
    <source>
        <dbReference type="ARBA" id="ARBA00023163"/>
    </source>
</evidence>
<dbReference type="InterPro" id="IPR036271">
    <property type="entry name" value="Tet_transcr_reg_TetR-rel_C_sf"/>
</dbReference>
<name>A0A4Q7JE68_9PSEU</name>
<keyword evidence="4" id="KW-0804">Transcription</keyword>
<evidence type="ECO:0000256" key="2">
    <source>
        <dbReference type="ARBA" id="ARBA00023015"/>
    </source>
</evidence>
<protein>
    <submittedName>
        <fullName evidence="7">TetR family transcriptional regulator</fullName>
    </submittedName>
</protein>
<proteinExistence type="predicted"/>
<dbReference type="SUPFAM" id="SSF48498">
    <property type="entry name" value="Tetracyclin repressor-like, C-terminal domain"/>
    <property type="match status" value="1"/>
</dbReference>
<dbReference type="InterPro" id="IPR050109">
    <property type="entry name" value="HTH-type_TetR-like_transc_reg"/>
</dbReference>
<dbReference type="PANTHER" id="PTHR30055">
    <property type="entry name" value="HTH-TYPE TRANSCRIPTIONAL REGULATOR RUTR"/>
    <property type="match status" value="1"/>
</dbReference>
<dbReference type="Gene3D" id="1.10.357.10">
    <property type="entry name" value="Tetracycline Repressor, domain 2"/>
    <property type="match status" value="1"/>
</dbReference>
<dbReference type="RefSeq" id="WP_130474142.1">
    <property type="nucleotide sequence ID" value="NZ_SFCC01000002.1"/>
</dbReference>
<comment type="caution">
    <text evidence="7">The sequence shown here is derived from an EMBL/GenBank/DDBJ whole genome shotgun (WGS) entry which is preliminary data.</text>
</comment>